<evidence type="ECO:0000256" key="3">
    <source>
        <dbReference type="ARBA" id="ARBA00022840"/>
    </source>
</evidence>
<comment type="caution">
    <text evidence="6">The sequence shown here is derived from an EMBL/GenBank/DDBJ whole genome shotgun (WGS) entry which is preliminary data.</text>
</comment>
<dbReference type="PANTHER" id="PTHR22683:SF41">
    <property type="entry name" value="DNA TRANSLOCASE FTSK"/>
    <property type="match status" value="1"/>
</dbReference>
<dbReference type="InterPro" id="IPR050206">
    <property type="entry name" value="FtsK/SpoIIIE/SftA"/>
</dbReference>
<feature type="domain" description="FtsK" evidence="5">
    <location>
        <begin position="167"/>
        <end position="352"/>
    </location>
</feature>
<dbReference type="PROSITE" id="PS50901">
    <property type="entry name" value="FTSK"/>
    <property type="match status" value="1"/>
</dbReference>
<keyword evidence="3 4" id="KW-0067">ATP-binding</keyword>
<keyword evidence="7" id="KW-1185">Reference proteome</keyword>
<dbReference type="AlphaFoldDB" id="A0A553ZUD7"/>
<organism evidence="6 7">
    <name type="scientific">Alkalicoccobacillus porphyridii</name>
    <dbReference type="NCBI Taxonomy" id="2597270"/>
    <lineage>
        <taxon>Bacteria</taxon>
        <taxon>Bacillati</taxon>
        <taxon>Bacillota</taxon>
        <taxon>Bacilli</taxon>
        <taxon>Bacillales</taxon>
        <taxon>Bacillaceae</taxon>
        <taxon>Alkalicoccobacillus</taxon>
    </lineage>
</organism>
<dbReference type="Pfam" id="PF01580">
    <property type="entry name" value="FtsK_SpoIIIE"/>
    <property type="match status" value="1"/>
</dbReference>
<dbReference type="Proteomes" id="UP000318521">
    <property type="component" value="Unassembled WGS sequence"/>
</dbReference>
<dbReference type="EMBL" id="VLXZ01000017">
    <property type="protein sequence ID" value="TSB44916.1"/>
    <property type="molecule type" value="Genomic_DNA"/>
</dbReference>
<keyword evidence="2 4" id="KW-0547">Nucleotide-binding</keyword>
<dbReference type="OrthoDB" id="2511091at2"/>
<dbReference type="InterPro" id="IPR002543">
    <property type="entry name" value="FtsK_dom"/>
</dbReference>
<accession>A0A553ZUD7</accession>
<evidence type="ECO:0000256" key="2">
    <source>
        <dbReference type="ARBA" id="ARBA00022741"/>
    </source>
</evidence>
<dbReference type="GO" id="GO:0003677">
    <property type="term" value="F:DNA binding"/>
    <property type="evidence" value="ECO:0007669"/>
    <property type="project" value="InterPro"/>
</dbReference>
<sequence>MILSMLTTVAAAGVVGYTYFVQSGSPSPSKSDAKKNQRIFVNRGLSVKEGKNIRTIQQLRRRDIPGGKEYVFRIPLGLSYEDFSKQLSALQDGLNNRRQRREITLNDIKAIRRFKDIIELWQREPERVNKEIEMNYDGVLKIKVYDEPLPDQFTYTNETATSCKGWQIPVGYNRTGLIKHDFADIPHLLVAGATGKGKSVFLKSIVSTLISNQPKHLQLTLIDLKGGLDFSPFARCRQPKTLAKDVEEAYTALVKIREHMEQRMNFMLSNGYEDVSEMGEPTRHFIVIDEAAELSSAGESDPNLKKMKVACEALSDITRRGRAVGLSLVYATQYPTNETQIDDVRFLKFTKN</sequence>
<keyword evidence="6" id="KW-0132">Cell division</keyword>
<dbReference type="GO" id="GO:0005524">
    <property type="term" value="F:ATP binding"/>
    <property type="evidence" value="ECO:0007669"/>
    <property type="project" value="UniProtKB-UniRule"/>
</dbReference>
<comment type="subcellular location">
    <subcellularLocation>
        <location evidence="1">Membrane</location>
        <topology evidence="1">Multi-pass membrane protein</topology>
    </subcellularLocation>
</comment>
<dbReference type="RefSeq" id="WP_143850435.1">
    <property type="nucleotide sequence ID" value="NZ_VLXZ01000017.1"/>
</dbReference>
<keyword evidence="6" id="KW-0131">Cell cycle</keyword>
<dbReference type="SUPFAM" id="SSF52540">
    <property type="entry name" value="P-loop containing nucleoside triphosphate hydrolases"/>
    <property type="match status" value="1"/>
</dbReference>
<name>A0A553ZUD7_9BACI</name>
<feature type="binding site" evidence="4">
    <location>
        <begin position="192"/>
        <end position="199"/>
    </location>
    <ligand>
        <name>ATP</name>
        <dbReference type="ChEBI" id="CHEBI:30616"/>
    </ligand>
</feature>
<evidence type="ECO:0000313" key="6">
    <source>
        <dbReference type="EMBL" id="TSB44916.1"/>
    </source>
</evidence>
<dbReference type="PANTHER" id="PTHR22683">
    <property type="entry name" value="SPORULATION PROTEIN RELATED"/>
    <property type="match status" value="1"/>
</dbReference>
<dbReference type="GO" id="GO:0016020">
    <property type="term" value="C:membrane"/>
    <property type="evidence" value="ECO:0007669"/>
    <property type="project" value="UniProtKB-SubCell"/>
</dbReference>
<reference evidence="6 7" key="1">
    <citation type="submission" date="2019-07" db="EMBL/GenBank/DDBJ databases">
        <authorList>
            <person name="Park Y.J."/>
            <person name="Jeong S.E."/>
            <person name="Jung H.S."/>
        </authorList>
    </citation>
    <scope>NUCLEOTIDE SEQUENCE [LARGE SCALE GENOMIC DNA]</scope>
    <source>
        <strain evidence="7">P16(2019)</strain>
    </source>
</reference>
<evidence type="ECO:0000313" key="7">
    <source>
        <dbReference type="Proteomes" id="UP000318521"/>
    </source>
</evidence>
<evidence type="ECO:0000259" key="5">
    <source>
        <dbReference type="PROSITE" id="PS50901"/>
    </source>
</evidence>
<proteinExistence type="predicted"/>
<gene>
    <name evidence="6" type="ORF">FN960_18895</name>
</gene>
<dbReference type="Gene3D" id="3.40.50.300">
    <property type="entry name" value="P-loop containing nucleotide triphosphate hydrolases"/>
    <property type="match status" value="1"/>
</dbReference>
<evidence type="ECO:0000256" key="1">
    <source>
        <dbReference type="ARBA" id="ARBA00004141"/>
    </source>
</evidence>
<dbReference type="InterPro" id="IPR027417">
    <property type="entry name" value="P-loop_NTPase"/>
</dbReference>
<dbReference type="GO" id="GO:0051301">
    <property type="term" value="P:cell division"/>
    <property type="evidence" value="ECO:0007669"/>
    <property type="project" value="UniProtKB-KW"/>
</dbReference>
<protein>
    <submittedName>
        <fullName evidence="6">Cell division protein FtsK</fullName>
    </submittedName>
</protein>
<evidence type="ECO:0000256" key="4">
    <source>
        <dbReference type="PROSITE-ProRule" id="PRU00289"/>
    </source>
</evidence>